<feature type="domain" description="A-factor biosynthesis hotdog" evidence="2">
    <location>
        <begin position="17"/>
        <end position="138"/>
    </location>
</feature>
<evidence type="ECO:0000313" key="3">
    <source>
        <dbReference type="EMBL" id="RLP68744.1"/>
    </source>
</evidence>
<proteinExistence type="predicted"/>
<name>A0A3L6ZLA0_9MICO</name>
<dbReference type="Pfam" id="PF03756">
    <property type="entry name" value="AfsA"/>
    <property type="match status" value="2"/>
</dbReference>
<evidence type="ECO:0000313" key="4">
    <source>
        <dbReference type="Proteomes" id="UP000275395"/>
    </source>
</evidence>
<dbReference type="Proteomes" id="UP000275395">
    <property type="component" value="Unassembled WGS sequence"/>
</dbReference>
<accession>A0A3L6ZLA0</accession>
<sequence length="329" mass="35653">MTSSAVARSTRTIDRRLVHRAQVHEVFLTDVEEGVGSFLAQLPSSHAYFCDSTSMRYGLVDILTLMEACRQAATAAAHLFWNVAEDRQFILTRWRASFPVASRPRYGIEAVDLRMQVSLEKPQFIGAMLTGGTTRVSVYTATDGEAFVGTLELNVRYVGREAYQFLRAGARGGSPMPTSTMRAPEGVAADPRQVGCTREDNVTIGPPTVTAGGGHATLRLPFHNRSMFDHAQDHAPAMVMVEAARQLVHATCPSVPAAGSLLTEVGGDFSTYVELDTSTHLVAAVREPQSLSLPLTTDVQISQDSQPAASIVLTFDSPTTNTSRKEDRP</sequence>
<evidence type="ECO:0000256" key="1">
    <source>
        <dbReference type="SAM" id="MobiDB-lite"/>
    </source>
</evidence>
<dbReference type="InterPro" id="IPR005509">
    <property type="entry name" value="AfsA_hotdog_dom"/>
</dbReference>
<dbReference type="RefSeq" id="WP_121657587.1">
    <property type="nucleotide sequence ID" value="NZ_RCUW01000007.1"/>
</dbReference>
<organism evidence="3 4">
    <name type="scientific">Mycetocola reblochoni</name>
    <dbReference type="NCBI Taxonomy" id="331618"/>
    <lineage>
        <taxon>Bacteria</taxon>
        <taxon>Bacillati</taxon>
        <taxon>Actinomycetota</taxon>
        <taxon>Actinomycetes</taxon>
        <taxon>Micrococcales</taxon>
        <taxon>Microbacteriaceae</taxon>
        <taxon>Mycetocola</taxon>
    </lineage>
</organism>
<feature type="region of interest" description="Disordered" evidence="1">
    <location>
        <begin position="310"/>
        <end position="329"/>
    </location>
</feature>
<dbReference type="AlphaFoldDB" id="A0A3L6ZLA0"/>
<reference evidence="3 4" key="1">
    <citation type="submission" date="2018-10" db="EMBL/GenBank/DDBJ databases">
        <authorList>
            <person name="Li J."/>
        </authorList>
    </citation>
    <scope>NUCLEOTIDE SEQUENCE [LARGE SCALE GENOMIC DNA]</scope>
    <source>
        <strain evidence="3 4">JCM 30549</strain>
    </source>
</reference>
<dbReference type="EMBL" id="RCUW01000007">
    <property type="protein sequence ID" value="RLP68744.1"/>
    <property type="molecule type" value="Genomic_DNA"/>
</dbReference>
<feature type="domain" description="A-factor biosynthesis hotdog" evidence="2">
    <location>
        <begin position="194"/>
        <end position="315"/>
    </location>
</feature>
<protein>
    <recommendedName>
        <fullName evidence="2">A-factor biosynthesis hotdog domain-containing protein</fullName>
    </recommendedName>
</protein>
<comment type="caution">
    <text evidence="3">The sequence shown here is derived from an EMBL/GenBank/DDBJ whole genome shotgun (WGS) entry which is preliminary data.</text>
</comment>
<evidence type="ECO:0000259" key="2">
    <source>
        <dbReference type="Pfam" id="PF03756"/>
    </source>
</evidence>
<gene>
    <name evidence="3" type="ORF">D9V30_09290</name>
</gene>